<proteinExistence type="predicted"/>
<dbReference type="AlphaFoldDB" id="A0A344UFQ7"/>
<evidence type="ECO:0000259" key="1">
    <source>
        <dbReference type="SMART" id="SM00062"/>
    </source>
</evidence>
<dbReference type="SUPFAM" id="SSF53850">
    <property type="entry name" value="Periplasmic binding protein-like II"/>
    <property type="match status" value="1"/>
</dbReference>
<reference evidence="2 3" key="1">
    <citation type="submission" date="2018-05" db="EMBL/GenBank/DDBJ databases">
        <title>Genome sequencing, assembly and analysis of the novel insecticidal bacterium, Chromobacterium phragmitis.</title>
        <authorList>
            <person name="Sparks M.E."/>
            <person name="Blackburn M.B."/>
            <person name="Gundersen-Rindal D.E."/>
        </authorList>
    </citation>
    <scope>NUCLEOTIDE SEQUENCE [LARGE SCALE GENOMIC DNA]</scope>
    <source>
        <strain evidence="2">IIBBL 274-1</strain>
    </source>
</reference>
<dbReference type="Proteomes" id="UP000252038">
    <property type="component" value="Chromosome"/>
</dbReference>
<gene>
    <name evidence="2" type="ORF">DK843_07205</name>
</gene>
<dbReference type="RefSeq" id="WP_114072923.1">
    <property type="nucleotide sequence ID" value="NZ_CP029554.1"/>
</dbReference>
<dbReference type="SMART" id="SM00062">
    <property type="entry name" value="PBPb"/>
    <property type="match status" value="1"/>
</dbReference>
<feature type="domain" description="Solute-binding protein family 3/N-terminal" evidence="1">
    <location>
        <begin position="21"/>
        <end position="240"/>
    </location>
</feature>
<protein>
    <recommendedName>
        <fullName evidence="1">Solute-binding protein family 3/N-terminal domain-containing protein</fullName>
    </recommendedName>
</protein>
<accession>A0A344UFQ7</accession>
<evidence type="ECO:0000313" key="2">
    <source>
        <dbReference type="EMBL" id="AXE34105.1"/>
    </source>
</evidence>
<dbReference type="PANTHER" id="PTHR38834">
    <property type="entry name" value="PERIPLASMIC SUBSTRATE BINDING PROTEIN FAMILY 3"/>
    <property type="match status" value="1"/>
</dbReference>
<name>A0A344UFQ7_9NEIS</name>
<dbReference type="PANTHER" id="PTHR38834:SF3">
    <property type="entry name" value="SOLUTE-BINDING PROTEIN FAMILY 3_N-TERMINAL DOMAIN-CONTAINING PROTEIN"/>
    <property type="match status" value="1"/>
</dbReference>
<evidence type="ECO:0000313" key="3">
    <source>
        <dbReference type="Proteomes" id="UP000252038"/>
    </source>
</evidence>
<dbReference type="Pfam" id="PF00497">
    <property type="entry name" value="SBP_bac_3"/>
    <property type="match status" value="1"/>
</dbReference>
<dbReference type="KEGG" id="chrb:DK843_07205"/>
<sequence>MRKWFWLALCCVGSLSRAEPVINLYTVDYPPFVIQDDPGHAQRGIAIELMSQALARSGVRAQYVDLPWKRAQMQVQTEENGCLLPLTRSPKREDLYRWVGVIDESSQSLFIPSNSKVKIHDLADLKGLRVVALLGSSMAEWLRRHLVSFSELPTTEDAYRELSSGVAAAWAVHAPVARYLVKKQGSGALPIREALKLQDTSIYLACSHKLPDDVALKLGAALKQLREDGSSARIAARYLE</sequence>
<organism evidence="2 3">
    <name type="scientific">Chromobacterium phragmitis</name>
    <dbReference type="NCBI Taxonomy" id="2202141"/>
    <lineage>
        <taxon>Bacteria</taxon>
        <taxon>Pseudomonadati</taxon>
        <taxon>Pseudomonadota</taxon>
        <taxon>Betaproteobacteria</taxon>
        <taxon>Neisseriales</taxon>
        <taxon>Chromobacteriaceae</taxon>
        <taxon>Chromobacterium</taxon>
    </lineage>
</organism>
<dbReference type="EMBL" id="CP029554">
    <property type="protein sequence ID" value="AXE34105.1"/>
    <property type="molecule type" value="Genomic_DNA"/>
</dbReference>
<dbReference type="InterPro" id="IPR001638">
    <property type="entry name" value="Solute-binding_3/MltF_N"/>
</dbReference>
<dbReference type="Gene3D" id="3.40.190.10">
    <property type="entry name" value="Periplasmic binding protein-like II"/>
    <property type="match status" value="2"/>
</dbReference>